<reference evidence="2" key="4">
    <citation type="submission" date="2025-09" db="UniProtKB">
        <authorList>
            <consortium name="Ensembl"/>
        </authorList>
    </citation>
    <scope>IDENTIFICATION</scope>
</reference>
<evidence type="ECO:0000256" key="1">
    <source>
        <dbReference type="SAM" id="Phobius"/>
    </source>
</evidence>
<sequence length="231" mass="25201">MNPPTEKLSSRLLAQLGQPNPTEGTHFTTQYENTEVFTTTTTAYSWITTLLPFRVTTTPYATTFIPIRKTTPATRHMVTLIPFRTHPTPNMNTLAAIGNSTAINFTSMATFATNGSYENASLSLPVTPTSNAGLLCGFPSFCDSSALTGCSNITLMKCDRCSPVVAGVFIAFVVLLGLLAIFCNLLVVWHSVKQSKHENKINKMKGSLAVADMMIGFHILLIPTTELFWTI</sequence>
<dbReference type="AlphaFoldDB" id="F6V2S9"/>
<dbReference type="HOGENOM" id="CLU_1202187_0_0_1"/>
<dbReference type="Ensembl" id="ENSCINT00000024921.2">
    <property type="protein sequence ID" value="ENSCINP00000024675.2"/>
    <property type="gene ID" value="ENSCING00000013441.2"/>
</dbReference>
<feature type="transmembrane region" description="Helical" evidence="1">
    <location>
        <begin position="164"/>
        <end position="187"/>
    </location>
</feature>
<accession>F6V2S9</accession>
<reference evidence="2" key="2">
    <citation type="journal article" date="2008" name="Genome Biol.">
        <title>Improved genome assembly and evidence-based global gene model set for the chordate Ciona intestinalis: new insight into intron and operon populations.</title>
        <authorList>
            <person name="Satou Y."/>
            <person name="Mineta K."/>
            <person name="Ogasawara M."/>
            <person name="Sasakura Y."/>
            <person name="Shoguchi E."/>
            <person name="Ueno K."/>
            <person name="Yamada L."/>
            <person name="Matsumoto J."/>
            <person name="Wasserscheid J."/>
            <person name="Dewar K."/>
            <person name="Wiley G.B."/>
            <person name="Macmil S.L."/>
            <person name="Roe B.A."/>
            <person name="Zeller R.W."/>
            <person name="Hastings K.E."/>
            <person name="Lemaire P."/>
            <person name="Lindquist E."/>
            <person name="Endo T."/>
            <person name="Hotta K."/>
            <person name="Inaba K."/>
        </authorList>
    </citation>
    <scope>NUCLEOTIDE SEQUENCE [LARGE SCALE GENOMIC DNA]</scope>
    <source>
        <strain evidence="2">wild type</strain>
    </source>
</reference>
<evidence type="ECO:0000313" key="2">
    <source>
        <dbReference type="Ensembl" id="ENSCINP00000024675.2"/>
    </source>
</evidence>
<dbReference type="InParanoid" id="F6V2S9"/>
<organism evidence="2 3">
    <name type="scientific">Ciona intestinalis</name>
    <name type="common">Transparent sea squirt</name>
    <name type="synonym">Ascidia intestinalis</name>
    <dbReference type="NCBI Taxonomy" id="7719"/>
    <lineage>
        <taxon>Eukaryota</taxon>
        <taxon>Metazoa</taxon>
        <taxon>Chordata</taxon>
        <taxon>Tunicata</taxon>
        <taxon>Ascidiacea</taxon>
        <taxon>Phlebobranchia</taxon>
        <taxon>Cionidae</taxon>
        <taxon>Ciona</taxon>
    </lineage>
</organism>
<reference evidence="3" key="1">
    <citation type="journal article" date="2002" name="Science">
        <title>The draft genome of Ciona intestinalis: insights into chordate and vertebrate origins.</title>
        <authorList>
            <person name="Dehal P."/>
            <person name="Satou Y."/>
            <person name="Campbell R.K."/>
            <person name="Chapman J."/>
            <person name="Degnan B."/>
            <person name="De Tomaso A."/>
            <person name="Davidson B."/>
            <person name="Di Gregorio A."/>
            <person name="Gelpke M."/>
            <person name="Goodstein D.M."/>
            <person name="Harafuji N."/>
            <person name="Hastings K.E."/>
            <person name="Ho I."/>
            <person name="Hotta K."/>
            <person name="Huang W."/>
            <person name="Kawashima T."/>
            <person name="Lemaire P."/>
            <person name="Martinez D."/>
            <person name="Meinertzhagen I.A."/>
            <person name="Necula S."/>
            <person name="Nonaka M."/>
            <person name="Putnam N."/>
            <person name="Rash S."/>
            <person name="Saiga H."/>
            <person name="Satake M."/>
            <person name="Terry A."/>
            <person name="Yamada L."/>
            <person name="Wang H.G."/>
            <person name="Awazu S."/>
            <person name="Azumi K."/>
            <person name="Boore J."/>
            <person name="Branno M."/>
            <person name="Chin-Bow S."/>
            <person name="DeSantis R."/>
            <person name="Doyle S."/>
            <person name="Francino P."/>
            <person name="Keys D.N."/>
            <person name="Haga S."/>
            <person name="Hayashi H."/>
            <person name="Hino K."/>
            <person name="Imai K.S."/>
            <person name="Inaba K."/>
            <person name="Kano S."/>
            <person name="Kobayashi K."/>
            <person name="Kobayashi M."/>
            <person name="Lee B.I."/>
            <person name="Makabe K.W."/>
            <person name="Manohar C."/>
            <person name="Matassi G."/>
            <person name="Medina M."/>
            <person name="Mochizuki Y."/>
            <person name="Mount S."/>
            <person name="Morishita T."/>
            <person name="Miura S."/>
            <person name="Nakayama A."/>
            <person name="Nishizaka S."/>
            <person name="Nomoto H."/>
            <person name="Ohta F."/>
            <person name="Oishi K."/>
            <person name="Rigoutsos I."/>
            <person name="Sano M."/>
            <person name="Sasaki A."/>
            <person name="Sasakura Y."/>
            <person name="Shoguchi E."/>
            <person name="Shin-i T."/>
            <person name="Spagnuolo A."/>
            <person name="Stainier D."/>
            <person name="Suzuki M.M."/>
            <person name="Tassy O."/>
            <person name="Takatori N."/>
            <person name="Tokuoka M."/>
            <person name="Yagi K."/>
            <person name="Yoshizaki F."/>
            <person name="Wada S."/>
            <person name="Zhang C."/>
            <person name="Hyatt P.D."/>
            <person name="Larimer F."/>
            <person name="Detter C."/>
            <person name="Doggett N."/>
            <person name="Glavina T."/>
            <person name="Hawkins T."/>
            <person name="Richardson P."/>
            <person name="Lucas S."/>
            <person name="Kohara Y."/>
            <person name="Levine M."/>
            <person name="Satoh N."/>
            <person name="Rokhsar D.S."/>
        </authorList>
    </citation>
    <scope>NUCLEOTIDE SEQUENCE [LARGE SCALE GENOMIC DNA]</scope>
</reference>
<dbReference type="Proteomes" id="UP000008144">
    <property type="component" value="Chromosome 11"/>
</dbReference>
<dbReference type="Gene3D" id="1.20.1070.10">
    <property type="entry name" value="Rhodopsin 7-helix transmembrane proteins"/>
    <property type="match status" value="1"/>
</dbReference>
<keyword evidence="1" id="KW-1133">Transmembrane helix</keyword>
<keyword evidence="3" id="KW-1185">Reference proteome</keyword>
<protein>
    <submittedName>
        <fullName evidence="2">Uncharacterized protein</fullName>
    </submittedName>
</protein>
<feature type="transmembrane region" description="Helical" evidence="1">
    <location>
        <begin position="208"/>
        <end position="229"/>
    </location>
</feature>
<keyword evidence="1" id="KW-0812">Transmembrane</keyword>
<proteinExistence type="predicted"/>
<keyword evidence="1" id="KW-0472">Membrane</keyword>
<evidence type="ECO:0000313" key="3">
    <source>
        <dbReference type="Proteomes" id="UP000008144"/>
    </source>
</evidence>
<reference evidence="2" key="3">
    <citation type="submission" date="2025-08" db="UniProtKB">
        <authorList>
            <consortium name="Ensembl"/>
        </authorList>
    </citation>
    <scope>IDENTIFICATION</scope>
</reference>
<dbReference type="EMBL" id="EAAA01000800">
    <property type="status" value="NOT_ANNOTATED_CDS"/>
    <property type="molecule type" value="Genomic_DNA"/>
</dbReference>
<dbReference type="SUPFAM" id="SSF81321">
    <property type="entry name" value="Family A G protein-coupled receptor-like"/>
    <property type="match status" value="1"/>
</dbReference>
<name>F6V2S9_CIOIN</name>